<dbReference type="AlphaFoldDB" id="A0AAE1RHM2"/>
<dbReference type="Pfam" id="PF14111">
    <property type="entry name" value="DUF4283"/>
    <property type="match status" value="1"/>
</dbReference>
<evidence type="ECO:0000313" key="3">
    <source>
        <dbReference type="EMBL" id="KAK4351931.1"/>
    </source>
</evidence>
<name>A0AAE1RHM2_9SOLA</name>
<protein>
    <recommendedName>
        <fullName evidence="2">DUF4283 domain-containing protein</fullName>
    </recommendedName>
</protein>
<dbReference type="InterPro" id="IPR040256">
    <property type="entry name" value="At4g02000-like"/>
</dbReference>
<sequence length="345" mass="38597">MGPPSVAETTRVESLPASDATHLVESAAPPQPVATEPVKVTNLLIVNLRSCYMRDEVGSPSTSSPTSCTLGLKDTSSSSNENKLDGPTKTADQTKKNTAWNKLFKGNRDTSNGLKLHFVPQSQHDDPTEFEDDYFDVVSEKWGHILVGYFAGKYPGGPALQKLCRSWGVKYNFNVHITGWIVFKFQTGEDKDNVLTNGPHFVYGTTLLMKDLPECFAFDTQEICTMPLWVRLPSLPLELWNERALSHIFSRVDRSIATDKLTHGNEQTSFARALVEVDLSKDIVHFVELNVRKGPPFWSKKSFMNSFLIFAPNVRGLDTLAQIARHTQRKPNGVFNVTKARRSRP</sequence>
<accession>A0AAE1RHM2</accession>
<feature type="region of interest" description="Disordered" evidence="1">
    <location>
        <begin position="56"/>
        <end position="99"/>
    </location>
</feature>
<dbReference type="EMBL" id="JAVYJV010000015">
    <property type="protein sequence ID" value="KAK4351931.1"/>
    <property type="molecule type" value="Genomic_DNA"/>
</dbReference>
<organism evidence="3 4">
    <name type="scientific">Anisodus tanguticus</name>
    <dbReference type="NCBI Taxonomy" id="243964"/>
    <lineage>
        <taxon>Eukaryota</taxon>
        <taxon>Viridiplantae</taxon>
        <taxon>Streptophyta</taxon>
        <taxon>Embryophyta</taxon>
        <taxon>Tracheophyta</taxon>
        <taxon>Spermatophyta</taxon>
        <taxon>Magnoliopsida</taxon>
        <taxon>eudicotyledons</taxon>
        <taxon>Gunneridae</taxon>
        <taxon>Pentapetalae</taxon>
        <taxon>asterids</taxon>
        <taxon>lamiids</taxon>
        <taxon>Solanales</taxon>
        <taxon>Solanaceae</taxon>
        <taxon>Solanoideae</taxon>
        <taxon>Hyoscyameae</taxon>
        <taxon>Anisodus</taxon>
    </lineage>
</organism>
<evidence type="ECO:0000259" key="2">
    <source>
        <dbReference type="Pfam" id="PF14111"/>
    </source>
</evidence>
<feature type="domain" description="DUF4283" evidence="2">
    <location>
        <begin position="139"/>
        <end position="218"/>
    </location>
</feature>
<dbReference type="InterPro" id="IPR025558">
    <property type="entry name" value="DUF4283"/>
</dbReference>
<evidence type="ECO:0000313" key="4">
    <source>
        <dbReference type="Proteomes" id="UP001291623"/>
    </source>
</evidence>
<dbReference type="PANTHER" id="PTHR31286:SF168">
    <property type="entry name" value="DUF4283 DOMAIN-CONTAINING PROTEIN"/>
    <property type="match status" value="1"/>
</dbReference>
<evidence type="ECO:0000256" key="1">
    <source>
        <dbReference type="SAM" id="MobiDB-lite"/>
    </source>
</evidence>
<keyword evidence="4" id="KW-1185">Reference proteome</keyword>
<reference evidence="3" key="1">
    <citation type="submission" date="2023-12" db="EMBL/GenBank/DDBJ databases">
        <title>Genome assembly of Anisodus tanguticus.</title>
        <authorList>
            <person name="Wang Y.-J."/>
        </authorList>
    </citation>
    <scope>NUCLEOTIDE SEQUENCE</scope>
    <source>
        <strain evidence="3">KB-2021</strain>
        <tissue evidence="3">Leaf</tissue>
    </source>
</reference>
<dbReference type="PANTHER" id="PTHR31286">
    <property type="entry name" value="GLYCINE-RICH CELL WALL STRUCTURAL PROTEIN 1.8-LIKE"/>
    <property type="match status" value="1"/>
</dbReference>
<proteinExistence type="predicted"/>
<comment type="caution">
    <text evidence="3">The sequence shown here is derived from an EMBL/GenBank/DDBJ whole genome shotgun (WGS) entry which is preliminary data.</text>
</comment>
<gene>
    <name evidence="3" type="ORF">RND71_027449</name>
</gene>
<dbReference type="Proteomes" id="UP001291623">
    <property type="component" value="Unassembled WGS sequence"/>
</dbReference>